<dbReference type="PATRIC" id="fig|54915.3.peg.3000"/>
<dbReference type="Pfam" id="PF03466">
    <property type="entry name" value="LysR_substrate"/>
    <property type="match status" value="1"/>
</dbReference>
<evidence type="ECO:0000313" key="8">
    <source>
        <dbReference type="Proteomes" id="UP000036834"/>
    </source>
</evidence>
<name>A0A0K9YQK1_9BACL</name>
<reference evidence="7" key="2">
    <citation type="submission" date="2015-07" db="EMBL/GenBank/DDBJ databases">
        <title>MeaNS - Measles Nucleotide Surveillance Program.</title>
        <authorList>
            <person name="Tran T."/>
            <person name="Druce J."/>
        </authorList>
    </citation>
    <scope>NUCLEOTIDE SEQUENCE</scope>
    <source>
        <strain evidence="7">DSM 9887</strain>
    </source>
</reference>
<dbReference type="Gene3D" id="1.10.10.10">
    <property type="entry name" value="Winged helix-like DNA-binding domain superfamily/Winged helix DNA-binding domain"/>
    <property type="match status" value="1"/>
</dbReference>
<dbReference type="SUPFAM" id="SSF53850">
    <property type="entry name" value="Periplasmic binding protein-like II"/>
    <property type="match status" value="1"/>
</dbReference>
<reference evidence="8" key="1">
    <citation type="submission" date="2015-07" db="EMBL/GenBank/DDBJ databases">
        <title>Genome sequencing project for genomic taxonomy and phylogenomics of Bacillus-like bacteria.</title>
        <authorList>
            <person name="Liu B."/>
            <person name="Wang J."/>
            <person name="Zhu Y."/>
            <person name="Liu G."/>
            <person name="Chen Q."/>
            <person name="Chen Z."/>
            <person name="Lan J."/>
            <person name="Che J."/>
            <person name="Ge C."/>
            <person name="Shi H."/>
            <person name="Pan Z."/>
            <person name="Liu X."/>
        </authorList>
    </citation>
    <scope>NUCLEOTIDE SEQUENCE [LARGE SCALE GENOMIC DNA]</scope>
    <source>
        <strain evidence="8">DSM 9887</strain>
    </source>
</reference>
<dbReference type="Gene3D" id="3.40.190.290">
    <property type="match status" value="1"/>
</dbReference>
<dbReference type="InterPro" id="IPR005119">
    <property type="entry name" value="LysR_subst-bd"/>
</dbReference>
<evidence type="ECO:0000256" key="1">
    <source>
        <dbReference type="ARBA" id="ARBA00009437"/>
    </source>
</evidence>
<reference evidence="6 9" key="3">
    <citation type="submission" date="2019-06" db="EMBL/GenBank/DDBJ databases">
        <title>Whole genome shotgun sequence of Brevibacillus reuszeri NBRC 15719.</title>
        <authorList>
            <person name="Hosoyama A."/>
            <person name="Uohara A."/>
            <person name="Ohji S."/>
            <person name="Ichikawa N."/>
        </authorList>
    </citation>
    <scope>NUCLEOTIDE SEQUENCE [LARGE SCALE GENOMIC DNA]</scope>
    <source>
        <strain evidence="6 9">NBRC 15719</strain>
    </source>
</reference>
<dbReference type="PANTHER" id="PTHR30126:SF39">
    <property type="entry name" value="HTH-TYPE TRANSCRIPTIONAL REGULATOR CYSL"/>
    <property type="match status" value="1"/>
</dbReference>
<dbReference type="RefSeq" id="WP_049740040.1">
    <property type="nucleotide sequence ID" value="NZ_BJON01000002.1"/>
</dbReference>
<dbReference type="EMBL" id="BJON01000002">
    <property type="protein sequence ID" value="GED66748.1"/>
    <property type="molecule type" value="Genomic_DNA"/>
</dbReference>
<evidence type="ECO:0000256" key="2">
    <source>
        <dbReference type="ARBA" id="ARBA00023015"/>
    </source>
</evidence>
<keyword evidence="4" id="KW-0804">Transcription</keyword>
<comment type="caution">
    <text evidence="7">The sequence shown here is derived from an EMBL/GenBank/DDBJ whole genome shotgun (WGS) entry which is preliminary data.</text>
</comment>
<dbReference type="FunFam" id="1.10.10.10:FF:000001">
    <property type="entry name" value="LysR family transcriptional regulator"/>
    <property type="match status" value="1"/>
</dbReference>
<dbReference type="InterPro" id="IPR000847">
    <property type="entry name" value="LysR_HTH_N"/>
</dbReference>
<evidence type="ECO:0000313" key="9">
    <source>
        <dbReference type="Proteomes" id="UP000319578"/>
    </source>
</evidence>
<dbReference type="SUPFAM" id="SSF46785">
    <property type="entry name" value="Winged helix' DNA-binding domain"/>
    <property type="match status" value="1"/>
</dbReference>
<dbReference type="GO" id="GO:0003700">
    <property type="term" value="F:DNA-binding transcription factor activity"/>
    <property type="evidence" value="ECO:0007669"/>
    <property type="project" value="InterPro"/>
</dbReference>
<dbReference type="PRINTS" id="PR00039">
    <property type="entry name" value="HTHLYSR"/>
</dbReference>
<evidence type="ECO:0000313" key="7">
    <source>
        <dbReference type="EMBL" id="KNB71004.1"/>
    </source>
</evidence>
<feature type="domain" description="HTH lysR-type" evidence="5">
    <location>
        <begin position="1"/>
        <end position="58"/>
    </location>
</feature>
<keyword evidence="3" id="KW-0238">DNA-binding</keyword>
<keyword evidence="2" id="KW-0805">Transcription regulation</keyword>
<dbReference type="InterPro" id="IPR036388">
    <property type="entry name" value="WH-like_DNA-bd_sf"/>
</dbReference>
<dbReference type="Proteomes" id="UP000319578">
    <property type="component" value="Unassembled WGS sequence"/>
</dbReference>
<gene>
    <name evidence="7" type="ORF">ADS79_19465</name>
    <name evidence="6" type="ORF">BRE01_04500</name>
</gene>
<evidence type="ECO:0000259" key="5">
    <source>
        <dbReference type="PROSITE" id="PS50931"/>
    </source>
</evidence>
<proteinExistence type="inferred from homology"/>
<dbReference type="EMBL" id="LGIQ01000009">
    <property type="protein sequence ID" value="KNB71004.1"/>
    <property type="molecule type" value="Genomic_DNA"/>
</dbReference>
<sequence length="306" mass="34767">MNLTKLQTFLTLSDCLNFTEAADLLYCSQPAVSMQIQSLERDLGFPLFDRIGKKLYLTTYGEHFKPYAEQIINLFHSSKEHIKQLDNLSAGTLSYGASNFVGVYLLPAILSMFTKKFPGIKINMNITSSSHLLDMLEASKVEFLVLSDRIPIDEVRFHSKTFYQDELVLIVNNQHPLAQKESCTLDDLVDETLILKPNKSATRVYLEGKFNEYGISFPHFMEISNLEAIKQGVIHGLGVSIVSRFAISQDVKHGLLVEIPITGVEFLRGIRYVYHRGKHLSPAAQQFITLLDERNERAYENKLPTF</sequence>
<keyword evidence="9" id="KW-1185">Reference proteome</keyword>
<evidence type="ECO:0000313" key="6">
    <source>
        <dbReference type="EMBL" id="GED66748.1"/>
    </source>
</evidence>
<evidence type="ECO:0000256" key="3">
    <source>
        <dbReference type="ARBA" id="ARBA00023125"/>
    </source>
</evidence>
<dbReference type="STRING" id="54915.ADS79_19465"/>
<evidence type="ECO:0000256" key="4">
    <source>
        <dbReference type="ARBA" id="ARBA00023163"/>
    </source>
</evidence>
<dbReference type="InterPro" id="IPR036390">
    <property type="entry name" value="WH_DNA-bd_sf"/>
</dbReference>
<dbReference type="OrthoDB" id="9803735at2"/>
<dbReference type="AlphaFoldDB" id="A0A0K9YQK1"/>
<comment type="similarity">
    <text evidence="1">Belongs to the LysR transcriptional regulatory family.</text>
</comment>
<dbReference type="Proteomes" id="UP000036834">
    <property type="component" value="Unassembled WGS sequence"/>
</dbReference>
<organism evidence="7 8">
    <name type="scientific">Brevibacillus reuszeri</name>
    <dbReference type="NCBI Taxonomy" id="54915"/>
    <lineage>
        <taxon>Bacteria</taxon>
        <taxon>Bacillati</taxon>
        <taxon>Bacillota</taxon>
        <taxon>Bacilli</taxon>
        <taxon>Bacillales</taxon>
        <taxon>Paenibacillaceae</taxon>
        <taxon>Brevibacillus</taxon>
    </lineage>
</organism>
<dbReference type="GO" id="GO:0000976">
    <property type="term" value="F:transcription cis-regulatory region binding"/>
    <property type="evidence" value="ECO:0007669"/>
    <property type="project" value="TreeGrafter"/>
</dbReference>
<dbReference type="PROSITE" id="PS50931">
    <property type="entry name" value="HTH_LYSR"/>
    <property type="match status" value="1"/>
</dbReference>
<protein>
    <submittedName>
        <fullName evidence="7">LysR family transcriptional regulator</fullName>
    </submittedName>
</protein>
<dbReference type="PANTHER" id="PTHR30126">
    <property type="entry name" value="HTH-TYPE TRANSCRIPTIONAL REGULATOR"/>
    <property type="match status" value="1"/>
</dbReference>
<dbReference type="Pfam" id="PF00126">
    <property type="entry name" value="HTH_1"/>
    <property type="match status" value="1"/>
</dbReference>
<accession>A0A0K9YQK1</accession>